<organism evidence="1 2">
    <name type="scientific">Tropilaelaps mercedesae</name>
    <dbReference type="NCBI Taxonomy" id="418985"/>
    <lineage>
        <taxon>Eukaryota</taxon>
        <taxon>Metazoa</taxon>
        <taxon>Ecdysozoa</taxon>
        <taxon>Arthropoda</taxon>
        <taxon>Chelicerata</taxon>
        <taxon>Arachnida</taxon>
        <taxon>Acari</taxon>
        <taxon>Parasitiformes</taxon>
        <taxon>Mesostigmata</taxon>
        <taxon>Gamasina</taxon>
        <taxon>Dermanyssoidea</taxon>
        <taxon>Laelapidae</taxon>
        <taxon>Tropilaelaps</taxon>
    </lineage>
</organism>
<keyword evidence="2" id="KW-1185">Reference proteome</keyword>
<dbReference type="OrthoDB" id="6502960at2759"/>
<evidence type="ECO:0000313" key="2">
    <source>
        <dbReference type="Proteomes" id="UP000192247"/>
    </source>
</evidence>
<reference evidence="1 2" key="1">
    <citation type="journal article" date="2017" name="Gigascience">
        <title>Draft genome of the honey bee ectoparasitic mite, Tropilaelaps mercedesae, is shaped by the parasitic life history.</title>
        <authorList>
            <person name="Dong X."/>
            <person name="Armstrong S.D."/>
            <person name="Xia D."/>
            <person name="Makepeace B.L."/>
            <person name="Darby A.C."/>
            <person name="Kadowaki T."/>
        </authorList>
    </citation>
    <scope>NUCLEOTIDE SEQUENCE [LARGE SCALE GENOMIC DNA]</scope>
    <source>
        <strain evidence="1">Wuxi-XJTLU</strain>
    </source>
</reference>
<dbReference type="AlphaFoldDB" id="A0A1V9XT51"/>
<dbReference type="InParanoid" id="A0A1V9XT51"/>
<sequence length="304" mass="33280">MLDITFITLRSDKVEISVKGPTALEDVISVGNLGVTGFGGHFQSVPQDLAHYRTVKVPSATKESFIEASIDMGILTNTGSIYQKPRTPNNENKVSFTFGLFALTRDDTIDSEESFSIAINVAEKTLWQETFHVNITQRNDNETINNIEDSRVAVAPTRALLGNLLQYEVHLNLTPSAFTDIYVVQEFDPTNPITLCSGRFALSKNGFNVIWANSTSVRAAVISDLGQIVLDMGRLYVSEQRSGVTAMESTAVLELFFFVDPDAVDAGSLRGGEGVGNPQPVKLRIGRRDDPLLVSVEPLNIEPK</sequence>
<gene>
    <name evidence="1" type="ORF">BIW11_07663</name>
</gene>
<protein>
    <submittedName>
        <fullName evidence="1">Uncharacterized protein</fullName>
    </submittedName>
</protein>
<name>A0A1V9XT51_9ACAR</name>
<evidence type="ECO:0000313" key="1">
    <source>
        <dbReference type="EMBL" id="OQR76623.1"/>
    </source>
</evidence>
<feature type="non-terminal residue" evidence="1">
    <location>
        <position position="304"/>
    </location>
</feature>
<comment type="caution">
    <text evidence="1">The sequence shown here is derived from an EMBL/GenBank/DDBJ whole genome shotgun (WGS) entry which is preliminary data.</text>
</comment>
<accession>A0A1V9XT51</accession>
<dbReference type="EMBL" id="MNPL01004603">
    <property type="protein sequence ID" value="OQR76623.1"/>
    <property type="molecule type" value="Genomic_DNA"/>
</dbReference>
<dbReference type="Proteomes" id="UP000192247">
    <property type="component" value="Unassembled WGS sequence"/>
</dbReference>
<proteinExistence type="predicted"/>